<name>A0A0N1I9G9_LEPSE</name>
<feature type="coiled-coil region" evidence="1">
    <location>
        <begin position="609"/>
        <end position="636"/>
    </location>
</feature>
<feature type="compositionally biased region" description="Basic and acidic residues" evidence="2">
    <location>
        <begin position="156"/>
        <end position="165"/>
    </location>
</feature>
<feature type="compositionally biased region" description="Polar residues" evidence="2">
    <location>
        <begin position="18"/>
        <end position="27"/>
    </location>
</feature>
<feature type="compositionally biased region" description="Low complexity" evidence="2">
    <location>
        <begin position="723"/>
        <end position="735"/>
    </location>
</feature>
<keyword evidence="4" id="KW-1185">Reference proteome</keyword>
<evidence type="ECO:0000256" key="2">
    <source>
        <dbReference type="SAM" id="MobiDB-lite"/>
    </source>
</evidence>
<dbReference type="OrthoDB" id="273240at2759"/>
<gene>
    <name evidence="3" type="ORF">ABL78_2262</name>
</gene>
<dbReference type="EMBL" id="LJSK01000044">
    <property type="protein sequence ID" value="KPI88658.1"/>
    <property type="molecule type" value="Genomic_DNA"/>
</dbReference>
<feature type="region of interest" description="Disordered" evidence="2">
    <location>
        <begin position="1"/>
        <end position="27"/>
    </location>
</feature>
<feature type="region of interest" description="Disordered" evidence="2">
    <location>
        <begin position="149"/>
        <end position="221"/>
    </location>
</feature>
<evidence type="ECO:0000256" key="1">
    <source>
        <dbReference type="SAM" id="Coils"/>
    </source>
</evidence>
<dbReference type="OMA" id="HAYDTEM"/>
<feature type="compositionally biased region" description="Low complexity" evidence="2">
    <location>
        <begin position="172"/>
        <end position="187"/>
    </location>
</feature>
<sequence length="1245" mass="135337">MSRAFVDDDPDYDASPRVNVNNMNTPHATVTLPERPTNKRVLMRGYKGNSEPMGASYTGSHVLPDKDALASSQAPTFMEGGDTHARSGMSQNLELSTARGDAVHPNLQEIYNRIMRRLQRQMNYAELSHATLAEQYGVDLELQFEEEEAVAAAENTQKESGERGRRPAGAYTTSQPATPTSSQTSPARADSESDALVEESRLTSRSPSTYASRLWPRGSSINNSNLNEVTGAMEPLAKQSKGANRGAAGGPSRLLQFKQRPLPATGSITSAFGDANTTSGGRSYAAVEREMAEQPCPRPLRLVVQHVLDTLQKKLTLAENGSLRDCIIFSFESRALLDRLLKEIPLYTQYTAYSGAPGSNGGVSSVAVQQAVSGVYQKLRKLPQLLPRGEYVEDAATGAIRAELMGNGTDYGGGNSGARGAGGALSSAVVVTHLPDVNALPITASNIGNINTANYSLSGHSQLPEVPLPAGYGKSSRLVASAALNDAASPSERGRDADYGNDGSTAALGGFLRPQRSFRHAVLRDHLSSANDSVSLGAAETFGDVCELTASGYGENRMGSSFTRRGNSRNGRVLQLAAEAAAAHRATQLVSVGTITEENSVTTVPQSEYISLQQRMDELRGQLADAQQHRSALAEQLCEEEQYTNQKKRIVQYLRETLVRECNMLRMQLHHANTTSSSPFLATGKGTHSQRATAIASTALHKENSTVGGLNASTQSHVRPSRLLSSAVSVSSTTAGPLMSPKTKSSYDRTNCSGSLGSIHGGNSNTVPSTSGGGSRWSNNRASPKFRHTDGGSSRNSPSGPPLVANTRSDAIQVEVDAVHSLIDLALLAVEEEAVLPPHATQQLQSGHGDKDVLRRGFHKNAKQQLDDLRVDFEGRQHALKTALLQQTAEHNYVVAEQQAEMERLRSLTDLTRVRAILQESVSEIRAELSRVRMQVGEQLHFFKAVLQNTGQSLLHRAALVDSTMSDNVTLSLTLNATRELIESANSLFLPMLTHEYECGYHPWPLKMRNTRDPLSHLVQLRFGSSEVVRLRDSLNEFGKLYVAIHQYVMEHAVVPDSTRPATGRPLEYLSAALALNPMSYTDTVFAARRCHDVECQLRKKLARLQSRILWNAYLQRVYVERSFAALIEAGIDPRVTMLPAARRIDLLAQQRGDMLQARVKMQRERSENAKELYRLWREKEIDIMEGYPTPQTQRNQLTLLNSSGPINKGESGEAVKASWKTARLSTLLKQSSVDGNGSAGPSST</sequence>
<evidence type="ECO:0000313" key="4">
    <source>
        <dbReference type="Proteomes" id="UP000038009"/>
    </source>
</evidence>
<comment type="caution">
    <text evidence="3">The sequence shown here is derived from an EMBL/GenBank/DDBJ whole genome shotgun (WGS) entry which is preliminary data.</text>
</comment>
<accession>A0A0N1I9G9</accession>
<dbReference type="VEuPathDB" id="TriTrypDB:Lsey_0044_0290"/>
<feature type="compositionally biased region" description="Polar residues" evidence="2">
    <location>
        <begin position="742"/>
        <end position="782"/>
    </location>
</feature>
<evidence type="ECO:0000313" key="3">
    <source>
        <dbReference type="EMBL" id="KPI88658.1"/>
    </source>
</evidence>
<keyword evidence="1" id="KW-0175">Coiled coil</keyword>
<dbReference type="Proteomes" id="UP000038009">
    <property type="component" value="Unassembled WGS sequence"/>
</dbReference>
<organism evidence="3 4">
    <name type="scientific">Leptomonas seymouri</name>
    <dbReference type="NCBI Taxonomy" id="5684"/>
    <lineage>
        <taxon>Eukaryota</taxon>
        <taxon>Discoba</taxon>
        <taxon>Euglenozoa</taxon>
        <taxon>Kinetoplastea</taxon>
        <taxon>Metakinetoplastina</taxon>
        <taxon>Trypanosomatida</taxon>
        <taxon>Trypanosomatidae</taxon>
        <taxon>Leishmaniinae</taxon>
        <taxon>Leptomonas</taxon>
    </lineage>
</organism>
<feature type="region of interest" description="Disordered" evidence="2">
    <location>
        <begin position="703"/>
        <end position="805"/>
    </location>
</feature>
<reference evidence="3 4" key="1">
    <citation type="journal article" date="2015" name="PLoS Pathog.">
        <title>Leptomonas seymouri: Adaptations to the Dixenous Life Cycle Analyzed by Genome Sequencing, Transcriptome Profiling and Co-infection with Leishmania donovani.</title>
        <authorList>
            <person name="Kraeva N."/>
            <person name="Butenko A."/>
            <person name="Hlavacova J."/>
            <person name="Kostygov A."/>
            <person name="Myskova J."/>
            <person name="Grybchuk D."/>
            <person name="Lestinova T."/>
            <person name="Votypka J."/>
            <person name="Volf P."/>
            <person name="Opperdoes F."/>
            <person name="Flegontov P."/>
            <person name="Lukes J."/>
            <person name="Yurchenko V."/>
        </authorList>
    </citation>
    <scope>NUCLEOTIDE SEQUENCE [LARGE SCALE GENOMIC DNA]</scope>
    <source>
        <strain evidence="3 4">ATCC 30220</strain>
    </source>
</reference>
<proteinExistence type="predicted"/>
<feature type="compositionally biased region" description="Polar residues" evidence="2">
    <location>
        <begin position="705"/>
        <end position="718"/>
    </location>
</feature>
<protein>
    <submittedName>
        <fullName evidence="3">Uncharacterized protein</fullName>
    </submittedName>
</protein>
<dbReference type="AlphaFoldDB" id="A0A0N1I9G9"/>